<keyword evidence="3" id="KW-0804">Transcription</keyword>
<reference evidence="5 6" key="1">
    <citation type="submission" date="2017-05" db="EMBL/GenBank/DDBJ databases">
        <authorList>
            <person name="Song R."/>
            <person name="Chenine A.L."/>
            <person name="Ruprecht R.M."/>
        </authorList>
    </citation>
    <scope>NUCLEOTIDE SEQUENCE [LARGE SCALE GENOMIC DNA]</scope>
    <source>
        <strain evidence="5 6">CECT 8663</strain>
    </source>
</reference>
<dbReference type="GO" id="GO:0000976">
    <property type="term" value="F:transcription cis-regulatory region binding"/>
    <property type="evidence" value="ECO:0007669"/>
    <property type="project" value="TreeGrafter"/>
</dbReference>
<dbReference type="PROSITE" id="PS50932">
    <property type="entry name" value="HTH_LACI_2"/>
    <property type="match status" value="1"/>
</dbReference>
<dbReference type="AlphaFoldDB" id="A0A238L1A3"/>
<dbReference type="PANTHER" id="PTHR30146:SF153">
    <property type="entry name" value="LACTOSE OPERON REPRESSOR"/>
    <property type="match status" value="1"/>
</dbReference>
<name>A0A238L1A3_9RHOB</name>
<dbReference type="SMART" id="SM00354">
    <property type="entry name" value="HTH_LACI"/>
    <property type="match status" value="1"/>
</dbReference>
<dbReference type="CDD" id="cd06267">
    <property type="entry name" value="PBP1_LacI_sugar_binding-like"/>
    <property type="match status" value="1"/>
</dbReference>
<dbReference type="Gene3D" id="1.10.260.40">
    <property type="entry name" value="lambda repressor-like DNA-binding domains"/>
    <property type="match status" value="1"/>
</dbReference>
<keyword evidence="1" id="KW-0805">Transcription regulation</keyword>
<proteinExistence type="predicted"/>
<dbReference type="SUPFAM" id="SSF53822">
    <property type="entry name" value="Periplasmic binding protein-like I"/>
    <property type="match status" value="1"/>
</dbReference>
<evidence type="ECO:0000256" key="3">
    <source>
        <dbReference type="ARBA" id="ARBA00023163"/>
    </source>
</evidence>
<dbReference type="Gene3D" id="3.40.50.2300">
    <property type="match status" value="2"/>
</dbReference>
<dbReference type="Proteomes" id="UP000220836">
    <property type="component" value="Unassembled WGS sequence"/>
</dbReference>
<evidence type="ECO:0000256" key="2">
    <source>
        <dbReference type="ARBA" id="ARBA00023125"/>
    </source>
</evidence>
<organism evidence="5 6">
    <name type="scientific">Pelagimonas varians</name>
    <dbReference type="NCBI Taxonomy" id="696760"/>
    <lineage>
        <taxon>Bacteria</taxon>
        <taxon>Pseudomonadati</taxon>
        <taxon>Pseudomonadota</taxon>
        <taxon>Alphaproteobacteria</taxon>
        <taxon>Rhodobacterales</taxon>
        <taxon>Roseobacteraceae</taxon>
        <taxon>Pelagimonas</taxon>
    </lineage>
</organism>
<keyword evidence="2" id="KW-0238">DNA-binding</keyword>
<feature type="domain" description="HTH lacI-type" evidence="4">
    <location>
        <begin position="47"/>
        <end position="101"/>
    </location>
</feature>
<sequence>MQGSTQAAGIIVARQLTLQGKGVCSDGDKATKRNKRKKTGLADPKIKNMEQFATVSGISRPTLSKYFNDPGSVRKSSRSRIEAALERYDYRPNIYAMNQNRRLTKNIGIMVPYLADPFFAEIARNIEALVRGGGYRPVLLGAHGDPAQEIGNLETLRAIKPAGVLMAPLGRISDPEAIRAFAEDVPTVLFDNQIADIGAAYVGHDNAQATKMMCDYLCRTGEPPVFFEMRTPSNPNAFRRRNTYCEVMEALGHKPHLVQVDGEGWDFESIGFRGCKYVIENELLPTNTVLCSNDRLAIGFLSAAYEMGLRVGNSRGCDLRVAGHDNHPYSRYTCPTLTTISQDYGAIARTSAEALIGLIESDSPNEARNVTLFDGNLLMRGSA</sequence>
<dbReference type="InterPro" id="IPR010982">
    <property type="entry name" value="Lambda_DNA-bd_dom_sf"/>
</dbReference>
<dbReference type="Pfam" id="PF13377">
    <property type="entry name" value="Peripla_BP_3"/>
    <property type="match status" value="1"/>
</dbReference>
<dbReference type="InterPro" id="IPR028082">
    <property type="entry name" value="Peripla_BP_I"/>
</dbReference>
<dbReference type="EMBL" id="FXYH01000018">
    <property type="protein sequence ID" value="SMX48767.1"/>
    <property type="molecule type" value="Genomic_DNA"/>
</dbReference>
<dbReference type="GO" id="GO:0003700">
    <property type="term" value="F:DNA-binding transcription factor activity"/>
    <property type="evidence" value="ECO:0007669"/>
    <property type="project" value="TreeGrafter"/>
</dbReference>
<evidence type="ECO:0000313" key="5">
    <source>
        <dbReference type="EMBL" id="SMX48767.1"/>
    </source>
</evidence>
<keyword evidence="6" id="KW-1185">Reference proteome</keyword>
<evidence type="ECO:0000256" key="1">
    <source>
        <dbReference type="ARBA" id="ARBA00023015"/>
    </source>
</evidence>
<dbReference type="SUPFAM" id="SSF47413">
    <property type="entry name" value="lambda repressor-like DNA-binding domains"/>
    <property type="match status" value="1"/>
</dbReference>
<dbReference type="CDD" id="cd00093">
    <property type="entry name" value="HTH_XRE"/>
    <property type="match status" value="1"/>
</dbReference>
<dbReference type="InterPro" id="IPR001387">
    <property type="entry name" value="Cro/C1-type_HTH"/>
</dbReference>
<dbReference type="PANTHER" id="PTHR30146">
    <property type="entry name" value="LACI-RELATED TRANSCRIPTIONAL REPRESSOR"/>
    <property type="match status" value="1"/>
</dbReference>
<evidence type="ECO:0000313" key="6">
    <source>
        <dbReference type="Proteomes" id="UP000220836"/>
    </source>
</evidence>
<dbReference type="InterPro" id="IPR046335">
    <property type="entry name" value="LacI/GalR-like_sensor"/>
</dbReference>
<protein>
    <submittedName>
        <fullName evidence="5">HTH-type transcriptional repressor CytR</fullName>
    </submittedName>
</protein>
<accession>A0A238L1A3</accession>
<evidence type="ECO:0000259" key="4">
    <source>
        <dbReference type="PROSITE" id="PS50932"/>
    </source>
</evidence>
<dbReference type="InterPro" id="IPR000843">
    <property type="entry name" value="HTH_LacI"/>
</dbReference>
<dbReference type="Pfam" id="PF00356">
    <property type="entry name" value="LacI"/>
    <property type="match status" value="1"/>
</dbReference>
<gene>
    <name evidence="5" type="primary">cytR_3</name>
    <name evidence="5" type="ORF">PEV8663_03949</name>
</gene>